<evidence type="ECO:0000256" key="2">
    <source>
        <dbReference type="ARBA" id="ARBA00004173"/>
    </source>
</evidence>
<keyword evidence="6" id="KW-0809">Transit peptide</keyword>
<reference evidence="15" key="1">
    <citation type="submission" date="2016-05" db="EMBL/GenBank/DDBJ databases">
        <title>Comparative genomics of biotechnologically important yeasts.</title>
        <authorList>
            <consortium name="DOE Joint Genome Institute"/>
            <person name="Riley R."/>
            <person name="Haridas S."/>
            <person name="Wolfe K.H."/>
            <person name="Lopes M.R."/>
            <person name="Hittinger C.T."/>
            <person name="Goker M."/>
            <person name="Salamov A."/>
            <person name="Wisecaver J."/>
            <person name="Long T.M."/>
            <person name="Aerts A.L."/>
            <person name="Barry K."/>
            <person name="Choi C."/>
            <person name="Clum A."/>
            <person name="Coughlan A.Y."/>
            <person name="Deshpande S."/>
            <person name="Douglass A.P."/>
            <person name="Hanson S.J."/>
            <person name="Klenk H.-P."/>
            <person name="Labutti K."/>
            <person name="Lapidus A."/>
            <person name="Lindquist E."/>
            <person name="Lipzen A."/>
            <person name="Meier-Kolthoff J.P."/>
            <person name="Ohm R.A."/>
            <person name="Otillar R.P."/>
            <person name="Pangilinan J."/>
            <person name="Peng Y."/>
            <person name="Rokas A."/>
            <person name="Rosa C.A."/>
            <person name="Scheuner C."/>
            <person name="Sibirny A.A."/>
            <person name="Slot J.C."/>
            <person name="Stielow J.B."/>
            <person name="Sun H."/>
            <person name="Kurtzman C.P."/>
            <person name="Blackwell M."/>
            <person name="Grigoriev I.V."/>
            <person name="Jeffries T.W."/>
        </authorList>
    </citation>
    <scope>NUCLEOTIDE SEQUENCE [LARGE SCALE GENOMIC DNA]</scope>
    <source>
        <strain evidence="15">NRRL Y-12698</strain>
    </source>
</reference>
<feature type="transmembrane region" description="Helical" evidence="12">
    <location>
        <begin position="46"/>
        <end position="64"/>
    </location>
</feature>
<dbReference type="GO" id="GO:0005739">
    <property type="term" value="C:mitochondrion"/>
    <property type="evidence" value="ECO:0007669"/>
    <property type="project" value="UniProtKB-SubCell"/>
</dbReference>
<evidence type="ECO:0000256" key="6">
    <source>
        <dbReference type="ARBA" id="ARBA00022946"/>
    </source>
</evidence>
<evidence type="ECO:0000256" key="4">
    <source>
        <dbReference type="ARBA" id="ARBA00022630"/>
    </source>
</evidence>
<dbReference type="AlphaFoldDB" id="A0A1E3QWH6"/>
<comment type="catalytic activity">
    <reaction evidence="10">
        <text>(R)-lactate + 2 Fe(III)-[cytochrome c] = 2 Fe(II)-[cytochrome c] + pyruvate + 2 H(+)</text>
        <dbReference type="Rhea" id="RHEA:13521"/>
        <dbReference type="Rhea" id="RHEA-COMP:10350"/>
        <dbReference type="Rhea" id="RHEA-COMP:14399"/>
        <dbReference type="ChEBI" id="CHEBI:15361"/>
        <dbReference type="ChEBI" id="CHEBI:15378"/>
        <dbReference type="ChEBI" id="CHEBI:16004"/>
        <dbReference type="ChEBI" id="CHEBI:29033"/>
        <dbReference type="ChEBI" id="CHEBI:29034"/>
        <dbReference type="EC" id="1.1.2.4"/>
    </reaction>
</comment>
<feature type="domain" description="FAD-binding PCMH-type" evidence="13">
    <location>
        <begin position="137"/>
        <end position="314"/>
    </location>
</feature>
<dbReference type="FunFam" id="3.30.465.10:FF:000014">
    <property type="entry name" value="D-lactate dehydrogenase (Cytochrome), putative"/>
    <property type="match status" value="1"/>
</dbReference>
<keyword evidence="15" id="KW-1185">Reference proteome</keyword>
<evidence type="ECO:0000256" key="11">
    <source>
        <dbReference type="ARBA" id="ARBA00083446"/>
    </source>
</evidence>
<dbReference type="GeneID" id="30145911"/>
<dbReference type="GO" id="GO:0008720">
    <property type="term" value="F:D-lactate dehydrogenase (NAD+) activity"/>
    <property type="evidence" value="ECO:0007669"/>
    <property type="project" value="TreeGrafter"/>
</dbReference>
<evidence type="ECO:0000256" key="9">
    <source>
        <dbReference type="ARBA" id="ARBA00038897"/>
    </source>
</evidence>
<comment type="cofactor">
    <cofactor evidence="1">
        <name>FAD</name>
        <dbReference type="ChEBI" id="CHEBI:57692"/>
    </cofactor>
</comment>
<keyword evidence="8" id="KW-0496">Mitochondrion</keyword>
<evidence type="ECO:0000256" key="12">
    <source>
        <dbReference type="SAM" id="Phobius"/>
    </source>
</evidence>
<comment type="subcellular location">
    <subcellularLocation>
        <location evidence="2">Mitochondrion</location>
    </subcellularLocation>
</comment>
<accession>A0A1E3QWH6</accession>
<evidence type="ECO:0000256" key="3">
    <source>
        <dbReference type="ARBA" id="ARBA00008000"/>
    </source>
</evidence>
<dbReference type="InterPro" id="IPR016171">
    <property type="entry name" value="Vanillyl_alc_oxidase_C-sub2"/>
</dbReference>
<evidence type="ECO:0000256" key="10">
    <source>
        <dbReference type="ARBA" id="ARBA00051436"/>
    </source>
</evidence>
<organism evidence="14 15">
    <name type="scientific">Babjeviella inositovora NRRL Y-12698</name>
    <dbReference type="NCBI Taxonomy" id="984486"/>
    <lineage>
        <taxon>Eukaryota</taxon>
        <taxon>Fungi</taxon>
        <taxon>Dikarya</taxon>
        <taxon>Ascomycota</taxon>
        <taxon>Saccharomycotina</taxon>
        <taxon>Pichiomycetes</taxon>
        <taxon>Serinales incertae sedis</taxon>
        <taxon>Babjeviella</taxon>
    </lineage>
</organism>
<dbReference type="RefSeq" id="XP_018987202.1">
    <property type="nucleotide sequence ID" value="XM_019128058.1"/>
</dbReference>
<evidence type="ECO:0000256" key="5">
    <source>
        <dbReference type="ARBA" id="ARBA00022827"/>
    </source>
</evidence>
<evidence type="ECO:0000256" key="7">
    <source>
        <dbReference type="ARBA" id="ARBA00023002"/>
    </source>
</evidence>
<dbReference type="InterPro" id="IPR006094">
    <property type="entry name" value="Oxid_FAD_bind_N"/>
</dbReference>
<dbReference type="InterPro" id="IPR016169">
    <property type="entry name" value="FAD-bd_PCMH_sub2"/>
</dbReference>
<dbReference type="STRING" id="984486.A0A1E3QWH6"/>
<sequence length="568" mass="62318">MLSRVIRRPVRLHVPFMRTYAEPARYKKVQPQPPQADASSEINARIVTTLLLVGIAGTVGFIAATKKNEFNPPPNVYPGSSTTKVEDLARPFYCDSMTMMQVVKQIRRVVGDDHVSTSKDELDSHSDNSYTFHRAQPLERPVAVVYPANAEEVQEIVKICYKYRVPMVPVSGATSIEGHFIPTRRGVCIDLGRMNQIVALHEDDMDVVVQAGVDWQELGEYLQPHGLMFGPDPGPGAKIGGMVATSCSGTNSYRYGTMKENVISLTVVLADGTIIKTKNRPRKSSAGYNLTGLFVGSEGTLGIVVEATLKLHVRPQNEIVAIANFREIQDAAQTVADIVRAGVQANAIEFMDSRQMKVVNAAGLTNRTWAEDHLLIFKIGGSPGTLKDNTAAIRAIAKKNNGFNLEVAGDSDKDELWSARRAALWSSVAWSKSLNPDMQFWPTDVAVPLSKLPQVLTETAADVENSGLNLNIVAHLGDANFHASVIFPPEKYALAEELVNRITARAIANEGTVSGEHGVGIGKREFLVQELGEDTIDTMRKLKMALDPFRLLNPDKIFKIDPTENRKH</sequence>
<evidence type="ECO:0000313" key="14">
    <source>
        <dbReference type="EMBL" id="ODQ81874.1"/>
    </source>
</evidence>
<keyword evidence="4" id="KW-0285">Flavoprotein</keyword>
<dbReference type="OrthoDB" id="7786253at2759"/>
<dbReference type="FunFam" id="3.30.70.2740:FF:000001">
    <property type="entry name" value="D-lactate dehydrogenase mitochondrial"/>
    <property type="match status" value="1"/>
</dbReference>
<gene>
    <name evidence="14" type="ORF">BABINDRAFT_160104</name>
</gene>
<comment type="similarity">
    <text evidence="3">Belongs to the FAD-binding oxidoreductase/transferase type 4 family.</text>
</comment>
<dbReference type="PANTHER" id="PTHR11748:SF111">
    <property type="entry name" value="D-LACTATE DEHYDROGENASE, MITOCHONDRIAL-RELATED"/>
    <property type="match status" value="1"/>
</dbReference>
<keyword evidence="12" id="KW-0812">Transmembrane</keyword>
<dbReference type="SUPFAM" id="SSF56176">
    <property type="entry name" value="FAD-binding/transporter-associated domain-like"/>
    <property type="match status" value="1"/>
</dbReference>
<dbReference type="Pfam" id="PF02913">
    <property type="entry name" value="FAD-oxidase_C"/>
    <property type="match status" value="1"/>
</dbReference>
<dbReference type="FunFam" id="1.10.45.10:FF:000001">
    <property type="entry name" value="D-lactate dehydrogenase mitochondrial"/>
    <property type="match status" value="1"/>
</dbReference>
<dbReference type="Gene3D" id="3.30.70.2740">
    <property type="match status" value="1"/>
</dbReference>
<keyword evidence="12" id="KW-0472">Membrane</keyword>
<dbReference type="InterPro" id="IPR016164">
    <property type="entry name" value="FAD-linked_Oxase-like_C"/>
</dbReference>
<dbReference type="PROSITE" id="PS51387">
    <property type="entry name" value="FAD_PCMH"/>
    <property type="match status" value="1"/>
</dbReference>
<dbReference type="Proteomes" id="UP000094336">
    <property type="component" value="Unassembled WGS sequence"/>
</dbReference>
<keyword evidence="7" id="KW-0560">Oxidoreductase</keyword>
<dbReference type="GO" id="GO:0071949">
    <property type="term" value="F:FAD binding"/>
    <property type="evidence" value="ECO:0007669"/>
    <property type="project" value="InterPro"/>
</dbReference>
<dbReference type="GO" id="GO:0004458">
    <property type="term" value="F:D-lactate dehydrogenase (cytochrome) activity"/>
    <property type="evidence" value="ECO:0007669"/>
    <property type="project" value="UniProtKB-EC"/>
</dbReference>
<dbReference type="EC" id="1.1.2.4" evidence="9"/>
<name>A0A1E3QWH6_9ASCO</name>
<dbReference type="InterPro" id="IPR016166">
    <property type="entry name" value="FAD-bd_PCMH"/>
</dbReference>
<evidence type="ECO:0000256" key="1">
    <source>
        <dbReference type="ARBA" id="ARBA00001974"/>
    </source>
</evidence>
<dbReference type="InterPro" id="IPR004113">
    <property type="entry name" value="FAD-bd_oxidored_4_C"/>
</dbReference>
<dbReference type="EMBL" id="KV454427">
    <property type="protein sequence ID" value="ODQ81874.1"/>
    <property type="molecule type" value="Genomic_DNA"/>
</dbReference>
<protein>
    <recommendedName>
        <fullName evidence="9">D-lactate dehydrogenase (cytochrome)</fullName>
        <ecNumber evidence="9">1.1.2.4</ecNumber>
    </recommendedName>
    <alternativeName>
        <fullName evidence="11">D-lactate ferricytochrome C oxidoreductase</fullName>
    </alternativeName>
</protein>
<dbReference type="Gene3D" id="3.30.465.10">
    <property type="match status" value="1"/>
</dbReference>
<evidence type="ECO:0000259" key="13">
    <source>
        <dbReference type="PROSITE" id="PS51387"/>
    </source>
</evidence>
<evidence type="ECO:0000313" key="15">
    <source>
        <dbReference type="Proteomes" id="UP000094336"/>
    </source>
</evidence>
<dbReference type="GO" id="GO:1903457">
    <property type="term" value="P:lactate catabolic process"/>
    <property type="evidence" value="ECO:0007669"/>
    <property type="project" value="TreeGrafter"/>
</dbReference>
<keyword evidence="5" id="KW-0274">FAD</keyword>
<dbReference type="Pfam" id="PF01565">
    <property type="entry name" value="FAD_binding_4"/>
    <property type="match status" value="1"/>
</dbReference>
<dbReference type="PANTHER" id="PTHR11748">
    <property type="entry name" value="D-LACTATE DEHYDROGENASE"/>
    <property type="match status" value="1"/>
</dbReference>
<dbReference type="Gene3D" id="1.10.45.10">
    <property type="entry name" value="Vanillyl-alcohol Oxidase, Chain A, domain 4"/>
    <property type="match status" value="1"/>
</dbReference>
<dbReference type="SUPFAM" id="SSF55103">
    <property type="entry name" value="FAD-linked oxidases, C-terminal domain"/>
    <property type="match status" value="1"/>
</dbReference>
<proteinExistence type="inferred from homology"/>
<dbReference type="InterPro" id="IPR036318">
    <property type="entry name" value="FAD-bd_PCMH-like_sf"/>
</dbReference>
<keyword evidence="12" id="KW-1133">Transmembrane helix</keyword>
<evidence type="ECO:0000256" key="8">
    <source>
        <dbReference type="ARBA" id="ARBA00023128"/>
    </source>
</evidence>